<feature type="non-terminal residue" evidence="1">
    <location>
        <position position="255"/>
    </location>
</feature>
<protein>
    <recommendedName>
        <fullName evidence="2">Right handed beta helix domain-containing protein</fullName>
    </recommendedName>
</protein>
<dbReference type="EMBL" id="UINC01187393">
    <property type="protein sequence ID" value="SVE00095.1"/>
    <property type="molecule type" value="Genomic_DNA"/>
</dbReference>
<dbReference type="SUPFAM" id="SSF51126">
    <property type="entry name" value="Pectin lyase-like"/>
    <property type="match status" value="1"/>
</dbReference>
<gene>
    <name evidence="1" type="ORF">METZ01_LOCUS452949</name>
</gene>
<feature type="non-terminal residue" evidence="1">
    <location>
        <position position="1"/>
    </location>
</feature>
<dbReference type="AlphaFoldDB" id="A0A382ZYP7"/>
<accession>A0A382ZYP7</accession>
<evidence type="ECO:0008006" key="2">
    <source>
        <dbReference type="Google" id="ProtNLM"/>
    </source>
</evidence>
<reference evidence="1" key="1">
    <citation type="submission" date="2018-05" db="EMBL/GenBank/DDBJ databases">
        <authorList>
            <person name="Lanie J.A."/>
            <person name="Ng W.-L."/>
            <person name="Kazmierczak K.M."/>
            <person name="Andrzejewski T.M."/>
            <person name="Davidsen T.M."/>
            <person name="Wayne K.J."/>
            <person name="Tettelin H."/>
            <person name="Glass J.I."/>
            <person name="Rusch D."/>
            <person name="Podicherti R."/>
            <person name="Tsui H.-C.T."/>
            <person name="Winkler M.E."/>
        </authorList>
    </citation>
    <scope>NUCLEOTIDE SEQUENCE</scope>
</reference>
<evidence type="ECO:0000313" key="1">
    <source>
        <dbReference type="EMBL" id="SVE00095.1"/>
    </source>
</evidence>
<sequence>AIFDNCEFTNITVDYDDYSYGDPGGAAVRLNCGVLYINRSKLTNITVSRSTSGGVYGAAIQLNSCSVTDVTIINTIIADNLVSYTGGSGEYVDIRGGAINSFATGGSVQLINSTVVNNKLSTTSFLNPDQSSAIFFGDWNSDGYSPYLTIFNSIIHGNTKVINAGSSSEATTNYGQIYLYEDNNDGVEGYASYSLIGGVNNIEGDEILNLEPEFLDSTYALHPRSPAIGAGAVQGEDAEGNTIYAPTEDIAGNMR</sequence>
<name>A0A382ZYP7_9ZZZZ</name>
<proteinExistence type="predicted"/>
<dbReference type="InterPro" id="IPR011050">
    <property type="entry name" value="Pectin_lyase_fold/virulence"/>
</dbReference>
<organism evidence="1">
    <name type="scientific">marine metagenome</name>
    <dbReference type="NCBI Taxonomy" id="408172"/>
    <lineage>
        <taxon>unclassified sequences</taxon>
        <taxon>metagenomes</taxon>
        <taxon>ecological metagenomes</taxon>
    </lineage>
</organism>